<reference evidence="2 3" key="1">
    <citation type="submission" date="2016-10" db="EMBL/GenBank/DDBJ databases">
        <authorList>
            <person name="de Groot N.N."/>
        </authorList>
    </citation>
    <scope>NUCLEOTIDE SEQUENCE [LARGE SCALE GENOMIC DNA]</scope>
    <source>
        <strain evidence="2 3">IBRC-M 10780</strain>
    </source>
</reference>
<name>A0A1I0BK65_9BACI</name>
<dbReference type="GO" id="GO:0016787">
    <property type="term" value="F:hydrolase activity"/>
    <property type="evidence" value="ECO:0007669"/>
    <property type="project" value="UniProtKB-KW"/>
</dbReference>
<dbReference type="SFLD" id="SFLDG01129">
    <property type="entry name" value="C1.5:_HAD__Beta-PGM__Phosphata"/>
    <property type="match status" value="1"/>
</dbReference>
<dbReference type="InterPro" id="IPR041492">
    <property type="entry name" value="HAD_2"/>
</dbReference>
<dbReference type="PANTHER" id="PTHR43316">
    <property type="entry name" value="HYDROLASE, HALOACID DELAHOGENASE-RELATED"/>
    <property type="match status" value="1"/>
</dbReference>
<dbReference type="Proteomes" id="UP000198618">
    <property type="component" value="Unassembled WGS sequence"/>
</dbReference>
<dbReference type="InterPro" id="IPR006439">
    <property type="entry name" value="HAD-SF_hydro_IA"/>
</dbReference>
<accession>A0A1I0BK65</accession>
<protein>
    <submittedName>
        <fullName evidence="2">Haloacid dehalogenase superfamily, subfamily IA, variant 1 with third motif having Dx(3-4)D or Dx(3-4)E</fullName>
    </submittedName>
</protein>
<dbReference type="Pfam" id="PF13419">
    <property type="entry name" value="HAD_2"/>
    <property type="match status" value="1"/>
</dbReference>
<evidence type="ECO:0000256" key="1">
    <source>
        <dbReference type="ARBA" id="ARBA00022801"/>
    </source>
</evidence>
<proteinExistence type="predicted"/>
<sequence>MTKQWITFDLDGTLMQNPFIQWVFPEIVSAFQQELNQDININKIIVAEHELRMKENKVVEAYDWDDIVARTIRKLNLSLKIDVAHLVEKHAVEPKVYLLEQNIINSLEELKRQNYSLAAVTNGYAKYQIPVMKELGLYTLFNEIITPDRCGYAKPDSRILNTLKKDGEIMAHIGDRIDHDVVLANRLGIKSVWINRNLPSPFLEMVPARRGEIKRLDVICKEKWKQENKQDSTQFPNEGFPDFIITSIDELVDLFIE</sequence>
<organism evidence="2 3">
    <name type="scientific">Oceanobacillus limi</name>
    <dbReference type="NCBI Taxonomy" id="930131"/>
    <lineage>
        <taxon>Bacteria</taxon>
        <taxon>Bacillati</taxon>
        <taxon>Bacillota</taxon>
        <taxon>Bacilli</taxon>
        <taxon>Bacillales</taxon>
        <taxon>Bacillaceae</taxon>
        <taxon>Oceanobacillus</taxon>
    </lineage>
</organism>
<dbReference type="PRINTS" id="PR00413">
    <property type="entry name" value="HADHALOGNASE"/>
</dbReference>
<keyword evidence="3" id="KW-1185">Reference proteome</keyword>
<dbReference type="RefSeq" id="WP_090868253.1">
    <property type="nucleotide sequence ID" value="NZ_FOHE01000005.1"/>
</dbReference>
<dbReference type="EMBL" id="FOHE01000005">
    <property type="protein sequence ID" value="SET06632.1"/>
    <property type="molecule type" value="Genomic_DNA"/>
</dbReference>
<evidence type="ECO:0000313" key="2">
    <source>
        <dbReference type="EMBL" id="SET06632.1"/>
    </source>
</evidence>
<dbReference type="NCBIfam" id="TIGR01549">
    <property type="entry name" value="HAD-SF-IA-v1"/>
    <property type="match status" value="1"/>
</dbReference>
<evidence type="ECO:0000313" key="3">
    <source>
        <dbReference type="Proteomes" id="UP000198618"/>
    </source>
</evidence>
<dbReference type="AlphaFoldDB" id="A0A1I0BK65"/>
<dbReference type="InterPro" id="IPR023214">
    <property type="entry name" value="HAD_sf"/>
</dbReference>
<dbReference type="SUPFAM" id="SSF56784">
    <property type="entry name" value="HAD-like"/>
    <property type="match status" value="1"/>
</dbReference>
<keyword evidence="1" id="KW-0378">Hydrolase</keyword>
<dbReference type="Gene3D" id="1.10.150.520">
    <property type="match status" value="1"/>
</dbReference>
<dbReference type="PANTHER" id="PTHR43316:SF8">
    <property type="entry name" value="HAD FAMILY HYDROLASE"/>
    <property type="match status" value="1"/>
</dbReference>
<dbReference type="InterPro" id="IPR051540">
    <property type="entry name" value="S-2-haloacid_dehalogenase"/>
</dbReference>
<dbReference type="InterPro" id="IPR036412">
    <property type="entry name" value="HAD-like_sf"/>
</dbReference>
<dbReference type="Gene3D" id="3.40.50.1000">
    <property type="entry name" value="HAD superfamily/HAD-like"/>
    <property type="match status" value="1"/>
</dbReference>
<gene>
    <name evidence="2" type="ORF">SAMN05216389_10536</name>
</gene>
<dbReference type="SFLD" id="SFLDS00003">
    <property type="entry name" value="Haloacid_Dehalogenase"/>
    <property type="match status" value="1"/>
</dbReference>
<dbReference type="OrthoDB" id="25198at2"/>
<dbReference type="STRING" id="930131.SAMN05216389_10536"/>